<reference evidence="1" key="1">
    <citation type="submission" date="2014-05" db="EMBL/GenBank/DDBJ databases">
        <authorList>
            <person name="Chronopoulou M."/>
        </authorList>
    </citation>
    <scope>NUCLEOTIDE SEQUENCE</scope>
    <source>
        <tissue evidence="1">Whole organism</tissue>
    </source>
</reference>
<feature type="non-terminal residue" evidence="1">
    <location>
        <position position="1"/>
    </location>
</feature>
<dbReference type="AlphaFoldDB" id="A0A0K2TUE6"/>
<name>A0A0K2TUE6_LEPSM</name>
<dbReference type="EMBL" id="HACA01011931">
    <property type="protein sequence ID" value="CDW29292.1"/>
    <property type="molecule type" value="Transcribed_RNA"/>
</dbReference>
<proteinExistence type="predicted"/>
<evidence type="ECO:0000313" key="1">
    <source>
        <dbReference type="EMBL" id="CDW29292.1"/>
    </source>
</evidence>
<organism evidence="1">
    <name type="scientific">Lepeophtheirus salmonis</name>
    <name type="common">Salmon louse</name>
    <name type="synonym">Caligus salmonis</name>
    <dbReference type="NCBI Taxonomy" id="72036"/>
    <lineage>
        <taxon>Eukaryota</taxon>
        <taxon>Metazoa</taxon>
        <taxon>Ecdysozoa</taxon>
        <taxon>Arthropoda</taxon>
        <taxon>Crustacea</taxon>
        <taxon>Multicrustacea</taxon>
        <taxon>Hexanauplia</taxon>
        <taxon>Copepoda</taxon>
        <taxon>Siphonostomatoida</taxon>
        <taxon>Caligidae</taxon>
        <taxon>Lepeophtheirus</taxon>
    </lineage>
</organism>
<accession>A0A0K2TUE6</accession>
<protein>
    <submittedName>
        <fullName evidence="1">Uncharacterized protein</fullName>
    </submittedName>
</protein>
<sequence length="98" mass="10821">VTTFPSTPLPIFFLEGLEKATAETGAVCFTLVGAKVCLTSECPISFHSLRKFFIASAARYEAFSVRISRYEDRDGNTLQTLFDFSHNGHISSTQPLNV</sequence>